<sequence>MKTMKNIKRHFNKDVIKKGMKKAAKEHNTIDDERCINHFQNILFRVLDTTDGVAEIIEGNDLLRDAIDGLAMSLEERVGCNTFNVENVQAIWEISRTDLTRAVTEVITSLLFHLKVDMLLRAMLGNGNQEYDFDIFNSRLGTA</sequence>
<evidence type="ECO:0000313" key="1">
    <source>
        <dbReference type="EMBL" id="SUB85738.1"/>
    </source>
</evidence>
<accession>A0A379DZ40</accession>
<dbReference type="Proteomes" id="UP000254072">
    <property type="component" value="Unassembled WGS sequence"/>
</dbReference>
<dbReference type="AlphaFoldDB" id="A0A379DZ40"/>
<proteinExistence type="predicted"/>
<organism evidence="1 2">
    <name type="scientific">Prevotella disiens</name>
    <dbReference type="NCBI Taxonomy" id="28130"/>
    <lineage>
        <taxon>Bacteria</taxon>
        <taxon>Pseudomonadati</taxon>
        <taxon>Bacteroidota</taxon>
        <taxon>Bacteroidia</taxon>
        <taxon>Bacteroidales</taxon>
        <taxon>Prevotellaceae</taxon>
        <taxon>Prevotella</taxon>
    </lineage>
</organism>
<evidence type="ECO:0000313" key="2">
    <source>
        <dbReference type="Proteomes" id="UP000254072"/>
    </source>
</evidence>
<gene>
    <name evidence="1" type="ORF">NCTC11157_01473</name>
</gene>
<reference evidence="1 2" key="1">
    <citation type="submission" date="2018-06" db="EMBL/GenBank/DDBJ databases">
        <authorList>
            <consortium name="Pathogen Informatics"/>
            <person name="Doyle S."/>
        </authorList>
    </citation>
    <scope>NUCLEOTIDE SEQUENCE [LARGE SCALE GENOMIC DNA]</scope>
    <source>
        <strain evidence="1 2">NCTC11157</strain>
    </source>
</reference>
<protein>
    <submittedName>
        <fullName evidence="1">Uncharacterized protein</fullName>
    </submittedName>
</protein>
<dbReference type="EMBL" id="UGTL01000001">
    <property type="protein sequence ID" value="SUB85738.1"/>
    <property type="molecule type" value="Genomic_DNA"/>
</dbReference>
<name>A0A379DZ40_9BACT</name>